<dbReference type="PANTHER" id="PTHR23502:SF132">
    <property type="entry name" value="POLYAMINE TRANSPORTER 2-RELATED"/>
    <property type="match status" value="1"/>
</dbReference>
<feature type="transmembrane region" description="Helical" evidence="8">
    <location>
        <begin position="381"/>
        <end position="403"/>
    </location>
</feature>
<comment type="subcellular location">
    <subcellularLocation>
        <location evidence="1 8">Cell membrane</location>
        <topology evidence="1 8">Multi-pass membrane protein</topology>
    </subcellularLocation>
</comment>
<evidence type="ECO:0000256" key="8">
    <source>
        <dbReference type="RuleBase" id="RU365088"/>
    </source>
</evidence>
<evidence type="ECO:0000256" key="4">
    <source>
        <dbReference type="ARBA" id="ARBA00022475"/>
    </source>
</evidence>
<evidence type="ECO:0000256" key="5">
    <source>
        <dbReference type="ARBA" id="ARBA00022692"/>
    </source>
</evidence>
<evidence type="ECO:0000256" key="3">
    <source>
        <dbReference type="ARBA" id="ARBA00022448"/>
    </source>
</evidence>
<dbReference type="InterPro" id="IPR004812">
    <property type="entry name" value="Efflux_drug-R_Bcr/CmlA"/>
</dbReference>
<dbReference type="EMBL" id="QJKK01000005">
    <property type="protein sequence ID" value="RAL24149.1"/>
    <property type="molecule type" value="Genomic_DNA"/>
</dbReference>
<evidence type="ECO:0000256" key="2">
    <source>
        <dbReference type="ARBA" id="ARBA00006236"/>
    </source>
</evidence>
<dbReference type="InterPro" id="IPR001958">
    <property type="entry name" value="Tet-R_TetA/multi-R_MdtG-like"/>
</dbReference>
<keyword evidence="4 8" id="KW-1003">Cell membrane</keyword>
<dbReference type="CDD" id="cd17320">
    <property type="entry name" value="MFS_MdfA_MDR_like"/>
    <property type="match status" value="1"/>
</dbReference>
<feature type="transmembrane region" description="Helical" evidence="8">
    <location>
        <begin position="356"/>
        <end position="375"/>
    </location>
</feature>
<reference evidence="10 11" key="2">
    <citation type="submission" date="2018-06" db="EMBL/GenBank/DDBJ databases">
        <authorList>
            <person name="Zhirakovskaya E."/>
        </authorList>
    </citation>
    <scope>NUCLEOTIDE SEQUENCE [LARGE SCALE GENOMIC DNA]</scope>
    <source>
        <strain evidence="10 11">FBKL4.011</strain>
    </source>
</reference>
<keyword evidence="3 8" id="KW-0813">Transport</keyword>
<proteinExistence type="inferred from homology"/>
<dbReference type="InterPro" id="IPR036259">
    <property type="entry name" value="MFS_trans_sf"/>
</dbReference>
<feature type="transmembrane region" description="Helical" evidence="8">
    <location>
        <begin position="175"/>
        <end position="197"/>
    </location>
</feature>
<feature type="transmembrane region" description="Helical" evidence="8">
    <location>
        <begin position="114"/>
        <end position="135"/>
    </location>
</feature>
<feature type="transmembrane region" description="Helical" evidence="8">
    <location>
        <begin position="147"/>
        <end position="169"/>
    </location>
</feature>
<keyword evidence="6 8" id="KW-1133">Transmembrane helix</keyword>
<dbReference type="GO" id="GO:0005886">
    <property type="term" value="C:plasma membrane"/>
    <property type="evidence" value="ECO:0007669"/>
    <property type="project" value="UniProtKB-SubCell"/>
</dbReference>
<feature type="transmembrane region" description="Helical" evidence="8">
    <location>
        <begin position="226"/>
        <end position="245"/>
    </location>
</feature>
<dbReference type="Proteomes" id="UP000251213">
    <property type="component" value="Unassembled WGS sequence"/>
</dbReference>
<comment type="caution">
    <text evidence="10">The sequence shown here is derived from an EMBL/GenBank/DDBJ whole genome shotgun (WGS) entry which is preliminary data.</text>
</comment>
<evidence type="ECO:0000256" key="6">
    <source>
        <dbReference type="ARBA" id="ARBA00022989"/>
    </source>
</evidence>
<keyword evidence="11" id="KW-1185">Reference proteome</keyword>
<dbReference type="PRINTS" id="PR01035">
    <property type="entry name" value="TCRTETA"/>
</dbReference>
<keyword evidence="5 8" id="KW-0812">Transmembrane</keyword>
<reference evidence="10 11" key="1">
    <citation type="submission" date="2018-06" db="EMBL/GenBank/DDBJ databases">
        <title>Thermoflavimicrobium daqus sp. nov., a thermophilic microbe isolated from Moutai-flavour Daqu.</title>
        <authorList>
            <person name="Wang X."/>
            <person name="Zhou H."/>
        </authorList>
    </citation>
    <scope>NUCLEOTIDE SEQUENCE [LARGE SCALE GENOMIC DNA]</scope>
    <source>
        <strain evidence="10 11">FBKL4.011</strain>
    </source>
</reference>
<evidence type="ECO:0000256" key="1">
    <source>
        <dbReference type="ARBA" id="ARBA00004651"/>
    </source>
</evidence>
<organism evidence="10 11">
    <name type="scientific">Thermoflavimicrobium daqui</name>
    <dbReference type="NCBI Taxonomy" id="2137476"/>
    <lineage>
        <taxon>Bacteria</taxon>
        <taxon>Bacillati</taxon>
        <taxon>Bacillota</taxon>
        <taxon>Bacilli</taxon>
        <taxon>Bacillales</taxon>
        <taxon>Thermoactinomycetaceae</taxon>
        <taxon>Thermoflavimicrobium</taxon>
    </lineage>
</organism>
<gene>
    <name evidence="10" type="ORF">DL897_10715</name>
</gene>
<dbReference type="InterPro" id="IPR011701">
    <property type="entry name" value="MFS"/>
</dbReference>
<keyword evidence="7 8" id="KW-0472">Membrane</keyword>
<feature type="transmembrane region" description="Helical" evidence="8">
    <location>
        <begin position="89"/>
        <end position="108"/>
    </location>
</feature>
<feature type="transmembrane region" description="Helical" evidence="8">
    <location>
        <begin position="21"/>
        <end position="38"/>
    </location>
</feature>
<evidence type="ECO:0000313" key="11">
    <source>
        <dbReference type="Proteomes" id="UP000251213"/>
    </source>
</evidence>
<dbReference type="AlphaFoldDB" id="A0A364K4F8"/>
<comment type="similarity">
    <text evidence="2 8">Belongs to the major facilitator superfamily. Bcr/CmlA family.</text>
</comment>
<dbReference type="GO" id="GO:0042910">
    <property type="term" value="F:xenobiotic transmembrane transporter activity"/>
    <property type="evidence" value="ECO:0007669"/>
    <property type="project" value="InterPro"/>
</dbReference>
<feature type="transmembrane region" description="Helical" evidence="8">
    <location>
        <begin position="265"/>
        <end position="286"/>
    </location>
</feature>
<dbReference type="SUPFAM" id="SSF103473">
    <property type="entry name" value="MFS general substrate transporter"/>
    <property type="match status" value="1"/>
</dbReference>
<feature type="transmembrane region" description="Helical" evidence="8">
    <location>
        <begin position="293"/>
        <end position="315"/>
    </location>
</feature>
<dbReference type="FunFam" id="1.20.1720.10:FF:000005">
    <property type="entry name" value="Bcr/CflA family efflux transporter"/>
    <property type="match status" value="1"/>
</dbReference>
<evidence type="ECO:0000256" key="7">
    <source>
        <dbReference type="ARBA" id="ARBA00023136"/>
    </source>
</evidence>
<dbReference type="Gene3D" id="1.20.1720.10">
    <property type="entry name" value="Multidrug resistance protein D"/>
    <property type="match status" value="1"/>
</dbReference>
<dbReference type="PROSITE" id="PS50850">
    <property type="entry name" value="MFS"/>
    <property type="match status" value="1"/>
</dbReference>
<dbReference type="NCBIfam" id="TIGR00710">
    <property type="entry name" value="efflux_Bcr_CflA"/>
    <property type="match status" value="1"/>
</dbReference>
<name>A0A364K4F8_9BACL</name>
<accession>A0A364K4F8</accession>
<dbReference type="OrthoDB" id="9800416at2"/>
<dbReference type="Pfam" id="PF07690">
    <property type="entry name" value="MFS_1"/>
    <property type="match status" value="1"/>
</dbReference>
<evidence type="ECO:0000313" key="10">
    <source>
        <dbReference type="EMBL" id="RAL24149.1"/>
    </source>
</evidence>
<dbReference type="GO" id="GO:1990961">
    <property type="term" value="P:xenobiotic detoxification by transmembrane export across the plasma membrane"/>
    <property type="evidence" value="ECO:0007669"/>
    <property type="project" value="InterPro"/>
</dbReference>
<evidence type="ECO:0000259" key="9">
    <source>
        <dbReference type="PROSITE" id="PS50850"/>
    </source>
</evidence>
<sequence>MKNIVQDANVNSQSLARSRRLWTAFILGSLAAFGPLSIDMYLPALPMITKDLHTSTSLTQLSLTFFLLGLSLGQLLVGPLSDIRGRRTPLLVGVMIYGISSLLCALSPSIWVLIILRFIQGLSGAAGIVISRAIARDLYSGTELTKFFALLMLINGAAPILSPIVGAQLLKMTSWVGVFIILSAIGVFLFLAVFFGLPETLPIQNRSKGGIKNTLLTFRKLINDRLFIGYALSQGLVMAGMFAYISGSPFVIQNVFKASPQMFSLFFAINGIGIVIASQVTGKLAGRIKESRLLIIGLTLAAIGSITLLAMILVGAGLYAILLPLFIVVSSVGIVSTTTASLAMQNQGQSAGSASALLGVLSFIFGGLVAPLVGLGGSDKAVPMGMVIAAADIAALLCYFIFIHRKAKA</sequence>
<protein>
    <recommendedName>
        <fullName evidence="8">Bcr/CflA family efflux transporter</fullName>
    </recommendedName>
</protein>
<dbReference type="RefSeq" id="WP_113659142.1">
    <property type="nucleotide sequence ID" value="NZ_KZ845667.1"/>
</dbReference>
<dbReference type="PANTHER" id="PTHR23502">
    <property type="entry name" value="MAJOR FACILITATOR SUPERFAMILY"/>
    <property type="match status" value="1"/>
</dbReference>
<feature type="transmembrane region" description="Helical" evidence="8">
    <location>
        <begin position="321"/>
        <end position="344"/>
    </location>
</feature>
<feature type="domain" description="Major facilitator superfamily (MFS) profile" evidence="9">
    <location>
        <begin position="20"/>
        <end position="407"/>
    </location>
</feature>
<dbReference type="InterPro" id="IPR020846">
    <property type="entry name" value="MFS_dom"/>
</dbReference>
<feature type="transmembrane region" description="Helical" evidence="8">
    <location>
        <begin position="58"/>
        <end position="77"/>
    </location>
</feature>